<dbReference type="SUPFAM" id="SSF52540">
    <property type="entry name" value="P-loop containing nucleoside triphosphate hydrolases"/>
    <property type="match status" value="1"/>
</dbReference>
<comment type="caution">
    <text evidence="8">The sequence shown here is derived from an EMBL/GenBank/DDBJ whole genome shotgun (WGS) entry which is preliminary data.</text>
</comment>
<dbReference type="SUPFAM" id="SSF48019">
    <property type="entry name" value="post-AAA+ oligomerization domain-like"/>
    <property type="match status" value="1"/>
</dbReference>
<dbReference type="InterPro" id="IPR050238">
    <property type="entry name" value="DNA_Rep/Repair_Clamp_Loader"/>
</dbReference>
<dbReference type="FunFam" id="1.10.8.60:FF:000032">
    <property type="entry name" value="Replication factor C subunit 4"/>
    <property type="match status" value="1"/>
</dbReference>
<keyword evidence="9" id="KW-1185">Reference proteome</keyword>
<evidence type="ECO:0000313" key="8">
    <source>
        <dbReference type="EMBL" id="ORX44364.1"/>
    </source>
</evidence>
<accession>A0A1Y1UZY7</accession>
<evidence type="ECO:0000256" key="1">
    <source>
        <dbReference type="ARBA" id="ARBA00004123"/>
    </source>
</evidence>
<dbReference type="EMBL" id="MCFH01000046">
    <property type="protein sequence ID" value="ORX44364.1"/>
    <property type="molecule type" value="Genomic_DNA"/>
</dbReference>
<dbReference type="GO" id="GO:0005663">
    <property type="term" value="C:DNA replication factor C complex"/>
    <property type="evidence" value="ECO:0007669"/>
    <property type="project" value="EnsemblFungi"/>
</dbReference>
<dbReference type="GO" id="GO:0005524">
    <property type="term" value="F:ATP binding"/>
    <property type="evidence" value="ECO:0007669"/>
    <property type="project" value="UniProtKB-KW"/>
</dbReference>
<dbReference type="AlphaFoldDB" id="A0A1Y1UZY7"/>
<gene>
    <name evidence="8" type="ORF">BCR36DRAFT_586222</name>
</gene>
<sequence>MDLMLGKNKKASLNKDENKIELWVEKYRPKNMDEVSSQEEVVKVLRKTMETKNLPHLLFYGPPGTGKTSTILALARELYGPELMKSRVLELNASDDRGIDVIREKVKNFSRLAVSQNTNGNASCPPYKIVILDEADSMTNDAQTALRRTMEISSKVTRFCLICNYVSRIIDPLTSRCAKFRFRSLAQESMKSRLEEICKCENIPYTNEALTELINVSEGDMRKSITYLQSASQLSKIEGSLTPNMILELAGVIPNEIVDQVIRVWIKGTSNEKMEMANNIILSGYSLSKLLTQINKRLVESIEYSSKIKCYMVKYLGMADKALVEGADEKLQLLSLLHSELHS</sequence>
<dbReference type="GO" id="GO:0006272">
    <property type="term" value="P:leading strand elongation"/>
    <property type="evidence" value="ECO:0007669"/>
    <property type="project" value="EnsemblFungi"/>
</dbReference>
<keyword evidence="5" id="KW-0067">ATP-binding</keyword>
<dbReference type="GO" id="GO:0033314">
    <property type="term" value="P:mitotic DNA replication checkpoint signaling"/>
    <property type="evidence" value="ECO:0007669"/>
    <property type="project" value="EnsemblFungi"/>
</dbReference>
<dbReference type="Pfam" id="PF00004">
    <property type="entry name" value="AAA"/>
    <property type="match status" value="1"/>
</dbReference>
<dbReference type="Proteomes" id="UP000193719">
    <property type="component" value="Unassembled WGS sequence"/>
</dbReference>
<dbReference type="InterPro" id="IPR003959">
    <property type="entry name" value="ATPase_AAA_core"/>
</dbReference>
<evidence type="ECO:0000256" key="3">
    <source>
        <dbReference type="ARBA" id="ARBA00022705"/>
    </source>
</evidence>
<dbReference type="Gene3D" id="1.10.8.60">
    <property type="match status" value="1"/>
</dbReference>
<organism evidence="8 9">
    <name type="scientific">Piromyces finnis</name>
    <dbReference type="NCBI Taxonomy" id="1754191"/>
    <lineage>
        <taxon>Eukaryota</taxon>
        <taxon>Fungi</taxon>
        <taxon>Fungi incertae sedis</taxon>
        <taxon>Chytridiomycota</taxon>
        <taxon>Chytridiomycota incertae sedis</taxon>
        <taxon>Neocallimastigomycetes</taxon>
        <taxon>Neocallimastigales</taxon>
        <taxon>Neocallimastigaceae</taxon>
        <taxon>Piromyces</taxon>
    </lineage>
</organism>
<evidence type="ECO:0000256" key="2">
    <source>
        <dbReference type="ARBA" id="ARBA00005378"/>
    </source>
</evidence>
<dbReference type="CDD" id="cd18140">
    <property type="entry name" value="HLD_clamp_RFC"/>
    <property type="match status" value="1"/>
</dbReference>
<keyword evidence="6" id="KW-0539">Nucleus</keyword>
<dbReference type="OrthoDB" id="4199794at2759"/>
<dbReference type="FunFam" id="3.40.50.300:FF:000237">
    <property type="entry name" value="replication factor C subunit 4"/>
    <property type="match status" value="1"/>
</dbReference>
<dbReference type="STRING" id="1754191.A0A1Y1UZY7"/>
<dbReference type="Gene3D" id="1.20.272.10">
    <property type="match status" value="1"/>
</dbReference>
<evidence type="ECO:0000259" key="7">
    <source>
        <dbReference type="SMART" id="SM00382"/>
    </source>
</evidence>
<dbReference type="GO" id="GO:0003677">
    <property type="term" value="F:DNA binding"/>
    <property type="evidence" value="ECO:0007669"/>
    <property type="project" value="InterPro"/>
</dbReference>
<dbReference type="InterPro" id="IPR008921">
    <property type="entry name" value="DNA_pol3_clamp-load_cplx_C"/>
</dbReference>
<reference evidence="8 9" key="2">
    <citation type="submission" date="2016-08" db="EMBL/GenBank/DDBJ databases">
        <title>Pervasive Adenine N6-methylation of Active Genes in Fungi.</title>
        <authorList>
            <consortium name="DOE Joint Genome Institute"/>
            <person name="Mondo S.J."/>
            <person name="Dannebaum R.O."/>
            <person name="Kuo R.C."/>
            <person name="Labutti K."/>
            <person name="Haridas S."/>
            <person name="Kuo A."/>
            <person name="Salamov A."/>
            <person name="Ahrendt S.R."/>
            <person name="Lipzen A."/>
            <person name="Sullivan W."/>
            <person name="Andreopoulos W.B."/>
            <person name="Clum A."/>
            <person name="Lindquist E."/>
            <person name="Daum C."/>
            <person name="Ramamoorthy G.K."/>
            <person name="Gryganskyi A."/>
            <person name="Culley D."/>
            <person name="Magnuson J.K."/>
            <person name="James T.Y."/>
            <person name="O'Malley M.A."/>
            <person name="Stajich J.E."/>
            <person name="Spatafora J.W."/>
            <person name="Visel A."/>
            <person name="Grigoriev I.V."/>
        </authorList>
    </citation>
    <scope>NUCLEOTIDE SEQUENCE [LARGE SCALE GENOMIC DNA]</scope>
    <source>
        <strain evidence="9">finn</strain>
    </source>
</reference>
<dbReference type="GO" id="GO:0007062">
    <property type="term" value="P:sister chromatid cohesion"/>
    <property type="evidence" value="ECO:0007669"/>
    <property type="project" value="EnsemblFungi"/>
</dbReference>
<dbReference type="GO" id="GO:0031390">
    <property type="term" value="C:Ctf18 RFC-like complex"/>
    <property type="evidence" value="ECO:0007669"/>
    <property type="project" value="EnsemblFungi"/>
</dbReference>
<dbReference type="CDD" id="cd00009">
    <property type="entry name" value="AAA"/>
    <property type="match status" value="1"/>
</dbReference>
<comment type="subcellular location">
    <subcellularLocation>
        <location evidence="1">Nucleus</location>
    </subcellularLocation>
</comment>
<dbReference type="GO" id="GO:0016887">
    <property type="term" value="F:ATP hydrolysis activity"/>
    <property type="evidence" value="ECO:0007669"/>
    <property type="project" value="InterPro"/>
</dbReference>
<evidence type="ECO:0000313" key="9">
    <source>
        <dbReference type="Proteomes" id="UP000193719"/>
    </source>
</evidence>
<dbReference type="Pfam" id="PF08542">
    <property type="entry name" value="Rep_fac_C"/>
    <property type="match status" value="1"/>
</dbReference>
<dbReference type="InterPro" id="IPR047854">
    <property type="entry name" value="RFC_lid"/>
</dbReference>
<evidence type="ECO:0000256" key="4">
    <source>
        <dbReference type="ARBA" id="ARBA00022741"/>
    </source>
</evidence>
<dbReference type="GO" id="GO:0031389">
    <property type="term" value="C:Rad17 RFC-like complex"/>
    <property type="evidence" value="ECO:0007669"/>
    <property type="project" value="EnsemblFungi"/>
</dbReference>
<dbReference type="GO" id="GO:0003689">
    <property type="term" value="F:DNA clamp loader activity"/>
    <property type="evidence" value="ECO:0007669"/>
    <property type="project" value="EnsemblFungi"/>
</dbReference>
<dbReference type="PANTHER" id="PTHR11669">
    <property type="entry name" value="REPLICATION FACTOR C / DNA POLYMERASE III GAMMA-TAU SUBUNIT"/>
    <property type="match status" value="1"/>
</dbReference>
<dbReference type="NCBIfam" id="NF001679">
    <property type="entry name" value="PRK00440.1"/>
    <property type="match status" value="1"/>
</dbReference>
<comment type="similarity">
    <text evidence="2">Belongs to the activator 1 small subunits family.</text>
</comment>
<dbReference type="InterPro" id="IPR003593">
    <property type="entry name" value="AAA+_ATPase"/>
</dbReference>
<dbReference type="InterPro" id="IPR027417">
    <property type="entry name" value="P-loop_NTPase"/>
</dbReference>
<proteinExistence type="inferred from homology"/>
<dbReference type="GO" id="GO:0031391">
    <property type="term" value="C:Elg1 RFC-like complex"/>
    <property type="evidence" value="ECO:0007669"/>
    <property type="project" value="EnsemblFungi"/>
</dbReference>
<dbReference type="GO" id="GO:1902983">
    <property type="term" value="P:DNA strand elongation involved in mitotic DNA replication"/>
    <property type="evidence" value="ECO:0007669"/>
    <property type="project" value="EnsemblFungi"/>
</dbReference>
<keyword evidence="3" id="KW-0235">DNA replication</keyword>
<protein>
    <recommendedName>
        <fullName evidence="7">AAA+ ATPase domain-containing protein</fullName>
    </recommendedName>
</protein>
<evidence type="ECO:0000256" key="6">
    <source>
        <dbReference type="ARBA" id="ARBA00023242"/>
    </source>
</evidence>
<dbReference type="PANTHER" id="PTHR11669:SF20">
    <property type="entry name" value="REPLICATION FACTOR C SUBUNIT 4"/>
    <property type="match status" value="1"/>
</dbReference>
<name>A0A1Y1UZY7_9FUNG</name>
<dbReference type="GO" id="GO:0003682">
    <property type="term" value="F:chromatin binding"/>
    <property type="evidence" value="ECO:0007669"/>
    <property type="project" value="EnsemblFungi"/>
</dbReference>
<reference evidence="8 9" key="1">
    <citation type="submission" date="2016-08" db="EMBL/GenBank/DDBJ databases">
        <title>Genomes of anaerobic fungi encode conserved fungal cellulosomes for biomass hydrolysis.</title>
        <authorList>
            <consortium name="DOE Joint Genome Institute"/>
            <person name="Haitjema C.H."/>
            <person name="Gilmore S.P."/>
            <person name="Henske J.K."/>
            <person name="Solomon K.V."/>
            <person name="De Groot R."/>
            <person name="Kuo A."/>
            <person name="Mondo S.J."/>
            <person name="Salamov A.A."/>
            <person name="Labutti K."/>
            <person name="Zhao Z."/>
            <person name="Chiniquy J."/>
            <person name="Barry K."/>
            <person name="Brewer H.M."/>
            <person name="Purvine S.O."/>
            <person name="Wright A.T."/>
            <person name="Boxma B."/>
            <person name="Van Alen T."/>
            <person name="Hackstein J.H."/>
            <person name="Baker S.E."/>
            <person name="Grigoriev I.V."/>
            <person name="O'Malley M.A."/>
        </authorList>
    </citation>
    <scope>NUCLEOTIDE SEQUENCE [LARGE SCALE GENOMIC DNA]</scope>
    <source>
        <strain evidence="9">finn</strain>
    </source>
</reference>
<dbReference type="Gene3D" id="3.40.50.300">
    <property type="entry name" value="P-loop containing nucleotide triphosphate hydrolases"/>
    <property type="match status" value="1"/>
</dbReference>
<dbReference type="SMART" id="SM00382">
    <property type="entry name" value="AAA"/>
    <property type="match status" value="1"/>
</dbReference>
<evidence type="ECO:0000256" key="5">
    <source>
        <dbReference type="ARBA" id="ARBA00022840"/>
    </source>
</evidence>
<keyword evidence="4" id="KW-0547">Nucleotide-binding</keyword>
<dbReference type="InterPro" id="IPR013748">
    <property type="entry name" value="Rep_factorC_C"/>
</dbReference>
<dbReference type="Pfam" id="PF21960">
    <property type="entry name" value="RCF1-5-like_lid"/>
    <property type="match status" value="1"/>
</dbReference>
<dbReference type="GO" id="GO:0070914">
    <property type="term" value="P:UV-damage excision repair"/>
    <property type="evidence" value="ECO:0007669"/>
    <property type="project" value="EnsemblFungi"/>
</dbReference>
<feature type="domain" description="AAA+ ATPase" evidence="7">
    <location>
        <begin position="53"/>
        <end position="188"/>
    </location>
</feature>